<feature type="domain" description="KOW" evidence="6">
    <location>
        <begin position="71"/>
        <end position="98"/>
    </location>
</feature>
<feature type="compositionally biased region" description="Basic and acidic residues" evidence="5">
    <location>
        <begin position="117"/>
        <end position="132"/>
    </location>
</feature>
<dbReference type="InterPro" id="IPR008991">
    <property type="entry name" value="Translation_prot_SH3-like_sf"/>
</dbReference>
<dbReference type="AlphaFoldDB" id="A0A0D2LYF6"/>
<dbReference type="PANTHER" id="PTHR12903">
    <property type="entry name" value="MITOCHONDRIAL RIBOSOMAL PROTEIN L24"/>
    <property type="match status" value="1"/>
</dbReference>
<reference evidence="7 8" key="1">
    <citation type="journal article" date="2013" name="BMC Genomics">
        <title>Reconstruction of the lipid metabolism for the microalga Monoraphidium neglectum from its genome sequence reveals characteristics suitable for biofuel production.</title>
        <authorList>
            <person name="Bogen C."/>
            <person name="Al-Dilaimi A."/>
            <person name="Albersmeier A."/>
            <person name="Wichmann J."/>
            <person name="Grundmann M."/>
            <person name="Rupp O."/>
            <person name="Lauersen K.J."/>
            <person name="Blifernez-Klassen O."/>
            <person name="Kalinowski J."/>
            <person name="Goesmann A."/>
            <person name="Mussgnug J.H."/>
            <person name="Kruse O."/>
        </authorList>
    </citation>
    <scope>NUCLEOTIDE SEQUENCE [LARGE SCALE GENOMIC DNA]</scope>
    <source>
        <strain evidence="7 8">SAG 48.87</strain>
    </source>
</reference>
<evidence type="ECO:0000256" key="3">
    <source>
        <dbReference type="ARBA" id="ARBA00023274"/>
    </source>
</evidence>
<dbReference type="GO" id="GO:0005840">
    <property type="term" value="C:ribosome"/>
    <property type="evidence" value="ECO:0007669"/>
    <property type="project" value="UniProtKB-KW"/>
</dbReference>
<dbReference type="CDD" id="cd06089">
    <property type="entry name" value="KOW_RPL26"/>
    <property type="match status" value="1"/>
</dbReference>
<protein>
    <submittedName>
        <fullName evidence="7">50S ribosomal protein L24</fullName>
    </submittedName>
</protein>
<proteinExistence type="inferred from homology"/>
<evidence type="ECO:0000256" key="1">
    <source>
        <dbReference type="ARBA" id="ARBA00010618"/>
    </source>
</evidence>
<evidence type="ECO:0000259" key="6">
    <source>
        <dbReference type="SMART" id="SM00739"/>
    </source>
</evidence>
<dbReference type="OrthoDB" id="359154at2759"/>
<keyword evidence="3 4" id="KW-0687">Ribonucleoprotein</keyword>
<accession>A0A0D2LYF6</accession>
<keyword evidence="8" id="KW-1185">Reference proteome</keyword>
<dbReference type="EMBL" id="KK103007">
    <property type="protein sequence ID" value="KIY96429.1"/>
    <property type="molecule type" value="Genomic_DNA"/>
</dbReference>
<dbReference type="Pfam" id="PF00467">
    <property type="entry name" value="KOW"/>
    <property type="match status" value="1"/>
</dbReference>
<dbReference type="STRING" id="145388.A0A0D2LYF6"/>
<name>A0A0D2LYF6_9CHLO</name>
<dbReference type="InterPro" id="IPR005825">
    <property type="entry name" value="Ribosomal_uL24_CS"/>
</dbReference>
<dbReference type="SUPFAM" id="SSF50104">
    <property type="entry name" value="Translation proteins SH3-like domain"/>
    <property type="match status" value="1"/>
</dbReference>
<dbReference type="InterPro" id="IPR014722">
    <property type="entry name" value="Rib_uL2_dom2"/>
</dbReference>
<dbReference type="GO" id="GO:1990904">
    <property type="term" value="C:ribonucleoprotein complex"/>
    <property type="evidence" value="ECO:0007669"/>
    <property type="project" value="UniProtKB-KW"/>
</dbReference>
<feature type="compositionally biased region" description="Basic and acidic residues" evidence="5">
    <location>
        <begin position="167"/>
        <end position="177"/>
    </location>
</feature>
<comment type="similarity">
    <text evidence="1 4">Belongs to the universal ribosomal protein uL24 family.</text>
</comment>
<dbReference type="SMART" id="SM00739">
    <property type="entry name" value="KOW"/>
    <property type="match status" value="1"/>
</dbReference>
<dbReference type="Gene3D" id="2.30.30.30">
    <property type="match status" value="1"/>
</dbReference>
<feature type="region of interest" description="Disordered" evidence="5">
    <location>
        <begin position="166"/>
        <end position="192"/>
    </location>
</feature>
<dbReference type="InterPro" id="IPR041988">
    <property type="entry name" value="Ribosomal_uL24_KOW"/>
</dbReference>
<dbReference type="NCBIfam" id="TIGR01079">
    <property type="entry name" value="rplX_bact"/>
    <property type="match status" value="1"/>
</dbReference>
<feature type="region of interest" description="Disordered" evidence="5">
    <location>
        <begin position="113"/>
        <end position="152"/>
    </location>
</feature>
<dbReference type="Proteomes" id="UP000054498">
    <property type="component" value="Unassembled WGS sequence"/>
</dbReference>
<evidence type="ECO:0000256" key="5">
    <source>
        <dbReference type="SAM" id="MobiDB-lite"/>
    </source>
</evidence>
<dbReference type="RefSeq" id="XP_013895449.1">
    <property type="nucleotide sequence ID" value="XM_014039995.1"/>
</dbReference>
<dbReference type="HAMAP" id="MF_01326_B">
    <property type="entry name" value="Ribosomal_uL24_B"/>
    <property type="match status" value="1"/>
</dbReference>
<gene>
    <name evidence="7" type="ORF">MNEG_11533</name>
</gene>
<dbReference type="GO" id="GO:0006412">
    <property type="term" value="P:translation"/>
    <property type="evidence" value="ECO:0007669"/>
    <property type="project" value="InterPro"/>
</dbReference>
<evidence type="ECO:0000256" key="2">
    <source>
        <dbReference type="ARBA" id="ARBA00022980"/>
    </source>
</evidence>
<dbReference type="InterPro" id="IPR003256">
    <property type="entry name" value="Ribosomal_uL24"/>
</dbReference>
<dbReference type="KEGG" id="mng:MNEG_11533"/>
<sequence length="192" mass="20406">MASALGASTMQSSFMGAGLRARGGAFTARVSAPRSVAVRAGFNNMVKLGGGKKWERQELTPNGKPVKITMHVKKGDIVQVIAGDDKGAVGEVEKVLTKRGLVVIKGVNIKTRNVKPRSKDEQGQQKKVESPVHHSNVMHYSQAKGVRSRIGYKVQPDGSKVRYLLKTGEELPNKPLEKATPPAADGGAAPSA</sequence>
<dbReference type="GO" id="GO:0003723">
    <property type="term" value="F:RNA binding"/>
    <property type="evidence" value="ECO:0007669"/>
    <property type="project" value="InterPro"/>
</dbReference>
<evidence type="ECO:0000313" key="8">
    <source>
        <dbReference type="Proteomes" id="UP000054498"/>
    </source>
</evidence>
<dbReference type="GeneID" id="25728805"/>
<dbReference type="Pfam" id="PF17136">
    <property type="entry name" value="ribosomal_L24"/>
    <property type="match status" value="1"/>
</dbReference>
<dbReference type="GO" id="GO:0003735">
    <property type="term" value="F:structural constituent of ribosome"/>
    <property type="evidence" value="ECO:0007669"/>
    <property type="project" value="InterPro"/>
</dbReference>
<keyword evidence="2 4" id="KW-0689">Ribosomal protein</keyword>
<dbReference type="InterPro" id="IPR057264">
    <property type="entry name" value="Ribosomal_uL24_C"/>
</dbReference>
<dbReference type="InterPro" id="IPR005824">
    <property type="entry name" value="KOW"/>
</dbReference>
<feature type="compositionally biased region" description="Low complexity" evidence="5">
    <location>
        <begin position="179"/>
        <end position="192"/>
    </location>
</feature>
<evidence type="ECO:0000313" key="7">
    <source>
        <dbReference type="EMBL" id="KIY96429.1"/>
    </source>
</evidence>
<evidence type="ECO:0000256" key="4">
    <source>
        <dbReference type="RuleBase" id="RU003477"/>
    </source>
</evidence>
<organism evidence="7 8">
    <name type="scientific">Monoraphidium neglectum</name>
    <dbReference type="NCBI Taxonomy" id="145388"/>
    <lineage>
        <taxon>Eukaryota</taxon>
        <taxon>Viridiplantae</taxon>
        <taxon>Chlorophyta</taxon>
        <taxon>core chlorophytes</taxon>
        <taxon>Chlorophyceae</taxon>
        <taxon>CS clade</taxon>
        <taxon>Sphaeropleales</taxon>
        <taxon>Selenastraceae</taxon>
        <taxon>Monoraphidium</taxon>
    </lineage>
</organism>
<dbReference type="PROSITE" id="PS01108">
    <property type="entry name" value="RIBOSOMAL_L24"/>
    <property type="match status" value="1"/>
</dbReference>